<keyword evidence="7" id="KW-0539">Nucleus</keyword>
<protein>
    <recommendedName>
        <fullName evidence="9">Transcriptional activator of proteases prtT</fullName>
    </recommendedName>
    <alternativeName>
        <fullName evidence="10">Zn(2)-C6 zinc finger-containing protein prtT</fullName>
    </alternativeName>
</protein>
<keyword evidence="14" id="KW-1185">Reference proteome</keyword>
<feature type="region of interest" description="Disordered" evidence="11">
    <location>
        <begin position="50"/>
        <end position="73"/>
    </location>
</feature>
<dbReference type="CDD" id="cd00067">
    <property type="entry name" value="GAL4"/>
    <property type="match status" value="1"/>
</dbReference>
<sequence length="525" mass="59330">MPPDRGGRASKACATCRKQKTRCYPGTTSRAYCLRCQTLNLVCSLAGRGESSEDLGETHSSNQANQIDNGDVDTRLRRLEQTVHRLGSRLDEHFPSENQRASRSPNPAPSQASSSRTRNEAPPAPMLIIRDLAMDTSPVNETTMTSAPDMVNDGVLSYQDTVSLIVIFQEHYGRWVGFDDNITAESRLSLIRKSDLLLCACCLIAIRHTTQDLAARLAPILFDRAKTKLSIALLTTPQSLEFFQAALILCMWSTTVGQTPLSIDSWLLSGFALQHCLTSSIFDVVLGKQTHITGTHQLHVRWSVWNHLCLVHLHYCVGTRRRAMIGPVRIERCRKILEFDSATNFQSRMVAEINLYWCIYESSVATNVDLQTVQTILDTWMQEWKILMEQPRSQFLEMGFNFARLLLYERALQSKTTRVKTPILVEMANLSLSIIKLAINTMDERTRHLSDHIYHMITFAAVTLCRLLNLYDNQIATSHNVAELDGLILDLISWLYAVGLPCHVGHTPVSRKWLRELTPLLMFPC</sequence>
<dbReference type="AlphaFoldDB" id="A0A6A6UBL6"/>
<dbReference type="InterPro" id="IPR051089">
    <property type="entry name" value="prtT"/>
</dbReference>
<evidence type="ECO:0000256" key="6">
    <source>
        <dbReference type="ARBA" id="ARBA00023163"/>
    </source>
</evidence>
<evidence type="ECO:0000259" key="12">
    <source>
        <dbReference type="PROSITE" id="PS50048"/>
    </source>
</evidence>
<keyword evidence="6" id="KW-0804">Transcription</keyword>
<evidence type="ECO:0000256" key="1">
    <source>
        <dbReference type="ARBA" id="ARBA00004123"/>
    </source>
</evidence>
<dbReference type="SMART" id="SM00066">
    <property type="entry name" value="GAL4"/>
    <property type="match status" value="1"/>
</dbReference>
<evidence type="ECO:0000256" key="5">
    <source>
        <dbReference type="ARBA" id="ARBA00023125"/>
    </source>
</evidence>
<accession>A0A6A6UBL6</accession>
<dbReference type="GO" id="GO:0000976">
    <property type="term" value="F:transcription cis-regulatory region binding"/>
    <property type="evidence" value="ECO:0007669"/>
    <property type="project" value="TreeGrafter"/>
</dbReference>
<dbReference type="CDD" id="cd12148">
    <property type="entry name" value="fungal_TF_MHR"/>
    <property type="match status" value="1"/>
</dbReference>
<evidence type="ECO:0000256" key="11">
    <source>
        <dbReference type="SAM" id="MobiDB-lite"/>
    </source>
</evidence>
<comment type="similarity">
    <text evidence="8">Belongs to the prtT family.</text>
</comment>
<dbReference type="Proteomes" id="UP000799302">
    <property type="component" value="Unassembled WGS sequence"/>
</dbReference>
<keyword evidence="2" id="KW-0479">Metal-binding</keyword>
<dbReference type="PANTHER" id="PTHR31845">
    <property type="entry name" value="FINGER DOMAIN PROTEIN, PUTATIVE-RELATED"/>
    <property type="match status" value="1"/>
</dbReference>
<dbReference type="InterPro" id="IPR036864">
    <property type="entry name" value="Zn2-C6_fun-type_DNA-bd_sf"/>
</dbReference>
<evidence type="ECO:0000256" key="10">
    <source>
        <dbReference type="ARBA" id="ARBA00042461"/>
    </source>
</evidence>
<dbReference type="PROSITE" id="PS50048">
    <property type="entry name" value="ZN2_CY6_FUNGAL_2"/>
    <property type="match status" value="1"/>
</dbReference>
<gene>
    <name evidence="13" type="ORF">BT63DRAFT_286957</name>
</gene>
<proteinExistence type="inferred from homology"/>
<dbReference type="PROSITE" id="PS00463">
    <property type="entry name" value="ZN2_CY6_FUNGAL_1"/>
    <property type="match status" value="1"/>
</dbReference>
<dbReference type="EMBL" id="MU004236">
    <property type="protein sequence ID" value="KAF2668847.1"/>
    <property type="molecule type" value="Genomic_DNA"/>
</dbReference>
<reference evidence="13" key="1">
    <citation type="journal article" date="2020" name="Stud. Mycol.">
        <title>101 Dothideomycetes genomes: a test case for predicting lifestyles and emergence of pathogens.</title>
        <authorList>
            <person name="Haridas S."/>
            <person name="Albert R."/>
            <person name="Binder M."/>
            <person name="Bloem J."/>
            <person name="Labutti K."/>
            <person name="Salamov A."/>
            <person name="Andreopoulos B."/>
            <person name="Baker S."/>
            <person name="Barry K."/>
            <person name="Bills G."/>
            <person name="Bluhm B."/>
            <person name="Cannon C."/>
            <person name="Castanera R."/>
            <person name="Culley D."/>
            <person name="Daum C."/>
            <person name="Ezra D."/>
            <person name="Gonzalez J."/>
            <person name="Henrissat B."/>
            <person name="Kuo A."/>
            <person name="Liang C."/>
            <person name="Lipzen A."/>
            <person name="Lutzoni F."/>
            <person name="Magnuson J."/>
            <person name="Mondo S."/>
            <person name="Nolan M."/>
            <person name="Ohm R."/>
            <person name="Pangilinan J."/>
            <person name="Park H.-J."/>
            <person name="Ramirez L."/>
            <person name="Alfaro M."/>
            <person name="Sun H."/>
            <person name="Tritt A."/>
            <person name="Yoshinaga Y."/>
            <person name="Zwiers L.-H."/>
            <person name="Turgeon B."/>
            <person name="Goodwin S."/>
            <person name="Spatafora J."/>
            <person name="Crous P."/>
            <person name="Grigoriev I."/>
        </authorList>
    </citation>
    <scope>NUCLEOTIDE SEQUENCE</scope>
    <source>
        <strain evidence="13">CBS 115976</strain>
    </source>
</reference>
<dbReference type="GO" id="GO:0008270">
    <property type="term" value="F:zinc ion binding"/>
    <property type="evidence" value="ECO:0007669"/>
    <property type="project" value="InterPro"/>
</dbReference>
<feature type="compositionally biased region" description="Low complexity" evidence="11">
    <location>
        <begin position="99"/>
        <end position="116"/>
    </location>
</feature>
<keyword evidence="5" id="KW-0238">DNA-binding</keyword>
<dbReference type="Gene3D" id="4.10.240.10">
    <property type="entry name" value="Zn(2)-C6 fungal-type DNA-binding domain"/>
    <property type="match status" value="1"/>
</dbReference>
<evidence type="ECO:0000313" key="13">
    <source>
        <dbReference type="EMBL" id="KAF2668847.1"/>
    </source>
</evidence>
<dbReference type="GO" id="GO:0005634">
    <property type="term" value="C:nucleus"/>
    <property type="evidence" value="ECO:0007669"/>
    <property type="project" value="UniProtKB-SubCell"/>
</dbReference>
<keyword evidence="3" id="KW-0862">Zinc</keyword>
<name>A0A6A6UBL6_9PEZI</name>
<evidence type="ECO:0000256" key="8">
    <source>
        <dbReference type="ARBA" id="ARBA00038134"/>
    </source>
</evidence>
<keyword evidence="4" id="KW-0805">Transcription regulation</keyword>
<evidence type="ECO:0000256" key="3">
    <source>
        <dbReference type="ARBA" id="ARBA00022833"/>
    </source>
</evidence>
<organism evidence="13 14">
    <name type="scientific">Microthyrium microscopicum</name>
    <dbReference type="NCBI Taxonomy" id="703497"/>
    <lineage>
        <taxon>Eukaryota</taxon>
        <taxon>Fungi</taxon>
        <taxon>Dikarya</taxon>
        <taxon>Ascomycota</taxon>
        <taxon>Pezizomycotina</taxon>
        <taxon>Dothideomycetes</taxon>
        <taxon>Dothideomycetes incertae sedis</taxon>
        <taxon>Microthyriales</taxon>
        <taxon>Microthyriaceae</taxon>
        <taxon>Microthyrium</taxon>
    </lineage>
</organism>
<feature type="domain" description="Zn(2)-C6 fungal-type" evidence="12">
    <location>
        <begin position="12"/>
        <end position="45"/>
    </location>
</feature>
<evidence type="ECO:0000256" key="2">
    <source>
        <dbReference type="ARBA" id="ARBA00022723"/>
    </source>
</evidence>
<evidence type="ECO:0000256" key="7">
    <source>
        <dbReference type="ARBA" id="ARBA00023242"/>
    </source>
</evidence>
<evidence type="ECO:0000256" key="4">
    <source>
        <dbReference type="ARBA" id="ARBA00023015"/>
    </source>
</evidence>
<comment type="subcellular location">
    <subcellularLocation>
        <location evidence="1">Nucleus</location>
    </subcellularLocation>
</comment>
<feature type="region of interest" description="Disordered" evidence="11">
    <location>
        <begin position="86"/>
        <end position="123"/>
    </location>
</feature>
<dbReference type="InterPro" id="IPR001138">
    <property type="entry name" value="Zn2Cys6_DnaBD"/>
</dbReference>
<evidence type="ECO:0000256" key="9">
    <source>
        <dbReference type="ARBA" id="ARBA00041135"/>
    </source>
</evidence>
<feature type="compositionally biased region" description="Polar residues" evidence="11">
    <location>
        <begin position="58"/>
        <end position="68"/>
    </location>
</feature>
<dbReference type="GO" id="GO:0000981">
    <property type="term" value="F:DNA-binding transcription factor activity, RNA polymerase II-specific"/>
    <property type="evidence" value="ECO:0007669"/>
    <property type="project" value="InterPro"/>
</dbReference>
<feature type="compositionally biased region" description="Basic and acidic residues" evidence="11">
    <location>
        <begin position="86"/>
        <end position="95"/>
    </location>
</feature>
<dbReference type="OrthoDB" id="2595934at2759"/>
<dbReference type="SUPFAM" id="SSF57701">
    <property type="entry name" value="Zn2/Cys6 DNA-binding domain"/>
    <property type="match status" value="1"/>
</dbReference>
<evidence type="ECO:0000313" key="14">
    <source>
        <dbReference type="Proteomes" id="UP000799302"/>
    </source>
</evidence>
<dbReference type="PANTHER" id="PTHR31845:SF34">
    <property type="entry name" value="TRANSCRIPTIONAL ACTIVATOR OF PROTEASES PRTT"/>
    <property type="match status" value="1"/>
</dbReference>